<feature type="transmembrane region" description="Helical" evidence="5">
    <location>
        <begin position="195"/>
        <end position="217"/>
    </location>
</feature>
<dbReference type="EMBL" id="JMIB01000038">
    <property type="protein sequence ID" value="KDM90052.1"/>
    <property type="molecule type" value="Genomic_DNA"/>
</dbReference>
<protein>
    <recommendedName>
        <fullName evidence="6">Methyl-accepting transducer domain-containing protein</fullName>
    </recommendedName>
</protein>
<keyword evidence="5" id="KW-0472">Membrane</keyword>
<accession>A0A066RQT5</accession>
<dbReference type="Gene3D" id="1.10.287.950">
    <property type="entry name" value="Methyl-accepting chemotaxis protein"/>
    <property type="match status" value="1"/>
</dbReference>
<evidence type="ECO:0000256" key="2">
    <source>
        <dbReference type="ARBA" id="ARBA00023224"/>
    </source>
</evidence>
<evidence type="ECO:0000256" key="4">
    <source>
        <dbReference type="PROSITE-ProRule" id="PRU00284"/>
    </source>
</evidence>
<dbReference type="FunFam" id="1.10.287.950:FF:000001">
    <property type="entry name" value="Methyl-accepting chemotaxis sensory transducer"/>
    <property type="match status" value="1"/>
</dbReference>
<evidence type="ECO:0000259" key="6">
    <source>
        <dbReference type="PROSITE" id="PS50111"/>
    </source>
</evidence>
<name>A0A066RQT5_9GAMM</name>
<dbReference type="GO" id="GO:0006935">
    <property type="term" value="P:chemotaxis"/>
    <property type="evidence" value="ECO:0007669"/>
    <property type="project" value="UniProtKB-ARBA"/>
</dbReference>
<organism evidence="7 8">
    <name type="scientific">Photobacterium galatheae</name>
    <dbReference type="NCBI Taxonomy" id="1654360"/>
    <lineage>
        <taxon>Bacteria</taxon>
        <taxon>Pseudomonadati</taxon>
        <taxon>Pseudomonadota</taxon>
        <taxon>Gammaproteobacteria</taxon>
        <taxon>Vibrionales</taxon>
        <taxon>Vibrionaceae</taxon>
        <taxon>Photobacterium</taxon>
    </lineage>
</organism>
<reference evidence="7 8" key="1">
    <citation type="submission" date="2014-04" db="EMBL/GenBank/DDBJ databases">
        <title>Draft genome sequence of Photobacterium halotolerans S2753: a solonamide, ngercheumicin and holomycin producer.</title>
        <authorList>
            <person name="Machado H.R."/>
            <person name="Gram L."/>
        </authorList>
    </citation>
    <scope>NUCLEOTIDE SEQUENCE [LARGE SCALE GENOMIC DNA]</scope>
    <source>
        <strain evidence="7 8">S2753</strain>
    </source>
</reference>
<dbReference type="Pfam" id="PF00015">
    <property type="entry name" value="MCPsignal"/>
    <property type="match status" value="1"/>
</dbReference>
<keyword evidence="8" id="KW-1185">Reference proteome</keyword>
<evidence type="ECO:0000256" key="3">
    <source>
        <dbReference type="ARBA" id="ARBA00029447"/>
    </source>
</evidence>
<dbReference type="AlphaFoldDB" id="A0A066RQT5"/>
<dbReference type="PROSITE" id="PS50111">
    <property type="entry name" value="CHEMOTAXIS_TRANSDUC_2"/>
    <property type="match status" value="1"/>
</dbReference>
<evidence type="ECO:0000256" key="5">
    <source>
        <dbReference type="SAM" id="Phobius"/>
    </source>
</evidence>
<sequence length="561" mass="61830">MFTVFVPALRSHMKNNIFTKLLFVPFTLCLLMLALFWNQMSGNQETLKAMNSIYLDRVIPLEQLKTISDAFAIDIVDAFNKWNIGQLSQAELESSVTKAKDTVTKTWAQYRSASLTPEEQTISASLSDEFEDVSQALDVFIEIAGHQPGNGDPIVEEIYSRIDPLASYIDQLIRIQLTTSETVYRDRQTQYDTDILESIALLIAACVIGFVFSFWIIRKELRVLPDITRTIQNMSAGDFSPFQLAKANNELDHISGALQTLQKSIVAIIQSSENIMNQLSVNQTQISTVIHQNSENAERELAEVEQVAAAASELSVTASEVAQNAQAAESAATVANQVIEASHGTLQRSDIIATQVGESMSEAVVMINELRMHSEKISSVVDVINLISEQTNLLALNAAIEAARAGNVGRGFAVVADEVRALAAKTQQSTVDIQQIVSQLQEQSKRTDDHMQQNTALIAESQHITHDLSAAFKNITDQVTQISDINTLVSTASEEQSSVTKDISERLEAINQIVQKNTDNANQTTHASHDISTLTQSLKEEMMFFQVAPQSKPTLQAKTII</sequence>
<dbReference type="CDD" id="cd11386">
    <property type="entry name" value="MCP_signal"/>
    <property type="match status" value="1"/>
</dbReference>
<comment type="caution">
    <text evidence="7">The sequence shown here is derived from an EMBL/GenBank/DDBJ whole genome shotgun (WGS) entry which is preliminary data.</text>
</comment>
<keyword evidence="5" id="KW-0812">Transmembrane</keyword>
<evidence type="ECO:0000313" key="8">
    <source>
        <dbReference type="Proteomes" id="UP000027192"/>
    </source>
</evidence>
<keyword evidence="2 4" id="KW-0807">Transducer</keyword>
<dbReference type="PANTHER" id="PTHR32089:SF33">
    <property type="entry name" value="TOXIN COREGULATED PILUS BIOSYNTHESIS PROTEIN I"/>
    <property type="match status" value="1"/>
</dbReference>
<dbReference type="GO" id="GO:0016020">
    <property type="term" value="C:membrane"/>
    <property type="evidence" value="ECO:0007669"/>
    <property type="project" value="UniProtKB-SubCell"/>
</dbReference>
<evidence type="ECO:0000313" key="7">
    <source>
        <dbReference type="EMBL" id="KDM90052.1"/>
    </source>
</evidence>
<keyword evidence="5" id="KW-1133">Transmembrane helix</keyword>
<dbReference type="SMART" id="SM00283">
    <property type="entry name" value="MA"/>
    <property type="match status" value="1"/>
</dbReference>
<feature type="domain" description="Methyl-accepting transducer" evidence="6">
    <location>
        <begin position="275"/>
        <end position="511"/>
    </location>
</feature>
<dbReference type="InterPro" id="IPR024478">
    <property type="entry name" value="HlyB_4HB_MCP"/>
</dbReference>
<dbReference type="Pfam" id="PF12729">
    <property type="entry name" value="4HB_MCP_1"/>
    <property type="match status" value="1"/>
</dbReference>
<dbReference type="OrthoDB" id="5593683at2"/>
<gene>
    <name evidence="7" type="ORF">EA58_19125</name>
</gene>
<dbReference type="Proteomes" id="UP000027192">
    <property type="component" value="Unassembled WGS sequence"/>
</dbReference>
<proteinExistence type="inferred from homology"/>
<evidence type="ECO:0000256" key="1">
    <source>
        <dbReference type="ARBA" id="ARBA00004370"/>
    </source>
</evidence>
<dbReference type="GO" id="GO:0007165">
    <property type="term" value="P:signal transduction"/>
    <property type="evidence" value="ECO:0007669"/>
    <property type="project" value="UniProtKB-KW"/>
</dbReference>
<dbReference type="InterPro" id="IPR004089">
    <property type="entry name" value="MCPsignal_dom"/>
</dbReference>
<comment type="subcellular location">
    <subcellularLocation>
        <location evidence="1">Membrane</location>
    </subcellularLocation>
</comment>
<comment type="similarity">
    <text evidence="3">Belongs to the methyl-accepting chemotaxis (MCP) protein family.</text>
</comment>
<dbReference type="SUPFAM" id="SSF58104">
    <property type="entry name" value="Methyl-accepting chemotaxis protein (MCP) signaling domain"/>
    <property type="match status" value="1"/>
</dbReference>
<dbReference type="PANTHER" id="PTHR32089">
    <property type="entry name" value="METHYL-ACCEPTING CHEMOTAXIS PROTEIN MCPB"/>
    <property type="match status" value="1"/>
</dbReference>
<feature type="transmembrane region" description="Helical" evidence="5">
    <location>
        <begin position="17"/>
        <end position="37"/>
    </location>
</feature>
<dbReference type="STRING" id="1654360.EA58_19125"/>